<dbReference type="PANTHER" id="PTHR21310">
    <property type="entry name" value="AMINOGLYCOSIDE PHOSPHOTRANSFERASE-RELATED-RELATED"/>
    <property type="match status" value="1"/>
</dbReference>
<sequence>MMNASEKVNFIQKAFPTLKIHEIKENHRGWDNDIIMINHLDVFRFPKNEKIASKITIEKQLLDLLSEKKPFLSIPAYKLLYDENKRLICTHHQYIEGLPMIQCHDLTNENETAILLGDFLTKLHSIDYKKTELTTIHTSSYWNKFYSSIKEDVFPFLNQAEKDNINHLFDRFFNTFSNMGINKCVIHGDLTGANMIYHAEQNKLAGIIDFTDAQISDPAFDFAGIYWDFGAEFTKKVLSHYEGQEDIDSIFHRVSSFYGLQPIFHELLFAIKNGDKIDFHASLAKLFKLQEAPDS</sequence>
<dbReference type="InterPro" id="IPR002575">
    <property type="entry name" value="Aminoglycoside_PTrfase"/>
</dbReference>
<dbReference type="SUPFAM" id="SSF56112">
    <property type="entry name" value="Protein kinase-like (PK-like)"/>
    <property type="match status" value="1"/>
</dbReference>
<dbReference type="PANTHER" id="PTHR21310:SF42">
    <property type="entry name" value="BIFUNCTIONAL AAC_APH"/>
    <property type="match status" value="1"/>
</dbReference>
<dbReference type="OrthoDB" id="60975at2"/>
<dbReference type="AlphaFoldDB" id="A0A5B8Z309"/>
<dbReference type="GO" id="GO:0016740">
    <property type="term" value="F:transferase activity"/>
    <property type="evidence" value="ECO:0007669"/>
    <property type="project" value="UniProtKB-KW"/>
</dbReference>
<organism evidence="2 3">
    <name type="scientific">Cytobacillus dafuensis</name>
    <name type="common">Bacillus dafuensis</name>
    <dbReference type="NCBI Taxonomy" id="1742359"/>
    <lineage>
        <taxon>Bacteria</taxon>
        <taxon>Bacillati</taxon>
        <taxon>Bacillota</taxon>
        <taxon>Bacilli</taxon>
        <taxon>Bacillales</taxon>
        <taxon>Bacillaceae</taxon>
        <taxon>Cytobacillus</taxon>
    </lineage>
</organism>
<proteinExistence type="predicted"/>
<dbReference type="InterPro" id="IPR051678">
    <property type="entry name" value="AGP_Transferase"/>
</dbReference>
<dbReference type="RefSeq" id="WP_082625394.1">
    <property type="nucleotide sequence ID" value="NZ_CP042593.1"/>
</dbReference>
<keyword evidence="2" id="KW-0808">Transferase</keyword>
<evidence type="ECO:0000313" key="3">
    <source>
        <dbReference type="Proteomes" id="UP000321555"/>
    </source>
</evidence>
<dbReference type="STRING" id="1742359.GCA_001439625_00974"/>
<dbReference type="Gene3D" id="3.90.1200.10">
    <property type="match status" value="1"/>
</dbReference>
<dbReference type="Pfam" id="PF01636">
    <property type="entry name" value="APH"/>
    <property type="match status" value="1"/>
</dbReference>
<dbReference type="Proteomes" id="UP000321555">
    <property type="component" value="Chromosome"/>
</dbReference>
<accession>A0A5B8Z309</accession>
<protein>
    <submittedName>
        <fullName evidence="2">Aminoglycoside phosphotransferase family protein</fullName>
    </submittedName>
</protein>
<dbReference type="KEGG" id="bda:FSZ17_04770"/>
<dbReference type="EMBL" id="CP042593">
    <property type="protein sequence ID" value="QED46643.1"/>
    <property type="molecule type" value="Genomic_DNA"/>
</dbReference>
<keyword evidence="3" id="KW-1185">Reference proteome</keyword>
<gene>
    <name evidence="2" type="ORF">FSZ17_04770</name>
</gene>
<evidence type="ECO:0000313" key="2">
    <source>
        <dbReference type="EMBL" id="QED46643.1"/>
    </source>
</evidence>
<dbReference type="Gene3D" id="3.30.200.20">
    <property type="entry name" value="Phosphorylase Kinase, domain 1"/>
    <property type="match status" value="1"/>
</dbReference>
<evidence type="ECO:0000259" key="1">
    <source>
        <dbReference type="Pfam" id="PF01636"/>
    </source>
</evidence>
<feature type="domain" description="Aminoglycoside phosphotransferase" evidence="1">
    <location>
        <begin position="23"/>
        <end position="241"/>
    </location>
</feature>
<reference evidence="3" key="1">
    <citation type="submission" date="2019-08" db="EMBL/GenBank/DDBJ databases">
        <authorList>
            <person name="Zheng X."/>
        </authorList>
    </citation>
    <scope>NUCLEOTIDE SEQUENCE [LARGE SCALE GENOMIC DNA]</scope>
    <source>
        <strain evidence="3">FJAT-25496</strain>
    </source>
</reference>
<name>A0A5B8Z309_CYTDA</name>
<dbReference type="InterPro" id="IPR011009">
    <property type="entry name" value="Kinase-like_dom_sf"/>
</dbReference>